<proteinExistence type="predicted"/>
<accession>A0A9P1RBJ7</accession>
<evidence type="ECO:0000313" key="1">
    <source>
        <dbReference type="EMBL" id="CRP89225.1"/>
    </source>
</evidence>
<evidence type="ECO:0000313" key="2">
    <source>
        <dbReference type="Proteomes" id="UP000045039"/>
    </source>
</evidence>
<dbReference type="AlphaFoldDB" id="A0A9P1RBJ7"/>
<gene>
    <name evidence="1" type="ORF">PAERUG_P19_London_7_VIM_2_05_10_05908</name>
</gene>
<sequence length="781" mass="74940">MLSSGADGATESTVVLAGPLALPAASSATALITVPLASGVPGVKVQLPLPSAVVSPIGLPLPSVRITLAPTSAVPVITLPLLALITGVAGATVSTVVLAGPLVLPAGSWATALTTVPLASGVPGVKVQLPLPSARVWPIGLPLPSVRITRTPGSAVPLSSTPLLGSITGVAGATASTVVLTGPLVLPAASWATALITVPLVSGVPGVKLQLPLPSAVACPIGLPPPSVRITVAPASAVPLITVPLLGSSTGVAGATESTVVLAGPLVLPAASWASALITEPLASGVPGVKLQLPLPSAVTCPIGLPLPSVRITVAPASAVPLMTTPLLGSITGAGGAMASTVTLAGPLVLPAGSWATALITVPLASGVLGVNVQLPLPSAVAWPIGLPPPSVRITVAPASAVPLISVPLLGSITGAAGATPSTVITAGALSTLLGLRATTLTTVPSGSGMPGVKDQLPLPSAVTWPIGLPLPSVMMMVLPASAVPLITEPLLGSTCGIDGSEESTVVVAGALVLPAASLAVTLTTVPLGSCEPGVKLQLPLPSAVVWPIGLPLPSVKVTVLPGSAVPLSRLPLLGLTTGVFGATASTVVLPCGPVLPAGSWATALTTVPLASGVAGVKVQLPLPSAVVSPIGLPLPSVRITLAPASAVPLMVVPLLGSITGAGGATASTVVAACGPVLPVGSVAVATITVPLASGVPGVKLQLPLPSAVTCPIGLPPASVRVTVAPASAVPLMTTPLLGLITGAGGALESTVTVAGGLLLPAASSATTLTTVPLAIGVDGV</sequence>
<comment type="caution">
    <text evidence="1">The sequence shown here is derived from an EMBL/GenBank/DDBJ whole genome shotgun (WGS) entry which is preliminary data.</text>
</comment>
<reference evidence="2" key="1">
    <citation type="submission" date="2015-06" db="EMBL/GenBank/DDBJ databases">
        <authorList>
            <person name="Radhakrishnan Rajesh"/>
            <person name="Underwood Anthony"/>
            <person name="Al-Shahib Ali"/>
        </authorList>
    </citation>
    <scope>NUCLEOTIDE SEQUENCE [LARGE SCALE GENOMIC DNA]</scope>
    <source>
        <strain evidence="2">P19_London_7_VIM_2_05_10</strain>
    </source>
</reference>
<dbReference type="Proteomes" id="UP000045039">
    <property type="component" value="Unassembled WGS sequence"/>
</dbReference>
<organism evidence="1 2">
    <name type="scientific">Pseudomonas aeruginosa</name>
    <dbReference type="NCBI Taxonomy" id="287"/>
    <lineage>
        <taxon>Bacteria</taxon>
        <taxon>Pseudomonadati</taxon>
        <taxon>Pseudomonadota</taxon>
        <taxon>Gammaproteobacteria</taxon>
        <taxon>Pseudomonadales</taxon>
        <taxon>Pseudomonadaceae</taxon>
        <taxon>Pseudomonas</taxon>
    </lineage>
</organism>
<protein>
    <submittedName>
        <fullName evidence="1">Uncharacterized protein</fullName>
    </submittedName>
</protein>
<dbReference type="EMBL" id="CVVU01000251">
    <property type="protein sequence ID" value="CRP89225.1"/>
    <property type="molecule type" value="Genomic_DNA"/>
</dbReference>
<name>A0A9P1RBJ7_PSEAI</name>